<comment type="similarity">
    <text evidence="3">Belongs to the class-V pyridoxal-phosphate-dependent aminotransferase family. NifS/IscS subfamily.</text>
</comment>
<evidence type="ECO:0000256" key="6">
    <source>
        <dbReference type="ARBA" id="ARBA00022723"/>
    </source>
</evidence>
<protein>
    <recommendedName>
        <fullName evidence="4">Cysteine desulfurase</fullName>
    </recommendedName>
</protein>
<dbReference type="PIRSF" id="PIRSF005572">
    <property type="entry name" value="NifS"/>
    <property type="match status" value="1"/>
</dbReference>
<evidence type="ECO:0000256" key="3">
    <source>
        <dbReference type="ARBA" id="ARBA00006490"/>
    </source>
</evidence>
<dbReference type="InterPro" id="IPR015421">
    <property type="entry name" value="PyrdxlP-dep_Trfase_major"/>
</dbReference>
<evidence type="ECO:0000256" key="2">
    <source>
        <dbReference type="ARBA" id="ARBA00003120"/>
    </source>
</evidence>
<dbReference type="Pfam" id="PF00266">
    <property type="entry name" value="Aminotran_5"/>
    <property type="match status" value="1"/>
</dbReference>
<dbReference type="InterPro" id="IPR015422">
    <property type="entry name" value="PyrdxlP-dep_Trfase_small"/>
</dbReference>
<evidence type="ECO:0000313" key="12">
    <source>
        <dbReference type="EMBL" id="SDH05116.1"/>
    </source>
</evidence>
<evidence type="ECO:0000256" key="5">
    <source>
        <dbReference type="ARBA" id="ARBA00022679"/>
    </source>
</evidence>
<reference evidence="12 13" key="1">
    <citation type="submission" date="2016-10" db="EMBL/GenBank/DDBJ databases">
        <authorList>
            <person name="Varghese N."/>
            <person name="Submissions S."/>
        </authorList>
    </citation>
    <scope>NUCLEOTIDE SEQUENCE [LARGE SCALE GENOMIC DNA]</scope>
    <source>
        <strain evidence="12 13">DSM 26672</strain>
    </source>
</reference>
<comment type="cofactor">
    <cofactor evidence="1">
        <name>pyridoxal 5'-phosphate</name>
        <dbReference type="ChEBI" id="CHEBI:597326"/>
    </cofactor>
</comment>
<dbReference type="Gene3D" id="1.10.260.50">
    <property type="match status" value="1"/>
</dbReference>
<dbReference type="Gene3D" id="3.40.640.10">
    <property type="entry name" value="Type I PLP-dependent aspartate aminotransferase-like (Major domain)"/>
    <property type="match status" value="1"/>
</dbReference>
<keyword evidence="6" id="KW-0479">Metal-binding</keyword>
<keyword evidence="5" id="KW-0808">Transferase</keyword>
<evidence type="ECO:0000256" key="4">
    <source>
        <dbReference type="ARBA" id="ARBA00013558"/>
    </source>
</evidence>
<dbReference type="SUPFAM" id="SSF53383">
    <property type="entry name" value="PLP-dependent transferases"/>
    <property type="match status" value="1"/>
</dbReference>
<dbReference type="Proteomes" id="UP000199468">
    <property type="component" value="Unassembled WGS sequence"/>
</dbReference>
<comment type="caution">
    <text evidence="12">The sequence shown here is derived from an EMBL/GenBank/DDBJ whole genome shotgun (WGS) entry which is preliminary data.</text>
</comment>
<dbReference type="InterPro" id="IPR000192">
    <property type="entry name" value="Aminotrans_V_dom"/>
</dbReference>
<gene>
    <name evidence="12" type="ORF">SAMN05421844_106339</name>
</gene>
<keyword evidence="8" id="KW-0408">Iron</keyword>
<dbReference type="PANTHER" id="PTHR11601">
    <property type="entry name" value="CYSTEINE DESULFURYLASE FAMILY MEMBER"/>
    <property type="match status" value="1"/>
</dbReference>
<proteinExistence type="inferred from homology"/>
<evidence type="ECO:0000256" key="9">
    <source>
        <dbReference type="ARBA" id="ARBA00023014"/>
    </source>
</evidence>
<evidence type="ECO:0000256" key="1">
    <source>
        <dbReference type="ARBA" id="ARBA00001933"/>
    </source>
</evidence>
<sequence length="429" mass="44487">MGGYSTAHRCDFKHFVSVGADDEDGAGRIVTAGRAYLDHNATTPVRPEVVEAVAHALTLPGNPSSVHGEGRAARAAMERAREQVAKLVGAKASNIVFTSGGTEANVAVLSPGLMDCDGGRDCVRTPAALLLHSATEHACVREGHRFPRGMAEEIPVDDNGLVDLAWLDARLTRFVTENPGARALVSIHLANNETGVIQPVAEAAAIVHRHGSLMHSDAVQAAGKIAIDIMSLGADVLTFSAHKIGGPKGIGAIVFRTGALELADKPMRGGGQERGWRAGTENLPGIIGFGAAAEIAGKLLAEEAARLAGLRDRLEAGLAALSPETAIFAQATLRLPNTSAFATPGFKAETVLIRLDLVGAALSSGSACSSGKVKRSHVLDAMKIDPAMSAGALRASLGWTTCEADIDRFLAAYEKLVTAQPDRSAKAAA</sequence>
<evidence type="ECO:0000313" key="13">
    <source>
        <dbReference type="Proteomes" id="UP000199468"/>
    </source>
</evidence>
<evidence type="ECO:0000256" key="7">
    <source>
        <dbReference type="ARBA" id="ARBA00022898"/>
    </source>
</evidence>
<evidence type="ECO:0000259" key="11">
    <source>
        <dbReference type="Pfam" id="PF00266"/>
    </source>
</evidence>
<keyword evidence="7" id="KW-0663">Pyridoxal phosphate</keyword>
<dbReference type="InterPro" id="IPR015424">
    <property type="entry name" value="PyrdxlP-dep_Trfase"/>
</dbReference>
<dbReference type="PANTHER" id="PTHR11601:SF34">
    <property type="entry name" value="CYSTEINE DESULFURASE"/>
    <property type="match status" value="1"/>
</dbReference>
<accession>A0ABY0P4E9</accession>
<comment type="function">
    <text evidence="2">Catalyzes the removal of elemental sulfur atoms from cysteine to produce alanine. Seems to participate in the biosynthesis of the nitrogenase metalloclusters by providing the inorganic sulfur required for the Fe-S core formation.</text>
</comment>
<dbReference type="InterPro" id="IPR016454">
    <property type="entry name" value="Cysteine_dSase"/>
</dbReference>
<keyword evidence="9" id="KW-0411">Iron-sulfur</keyword>
<feature type="domain" description="Aminotransferase class V" evidence="11">
    <location>
        <begin position="36"/>
        <end position="409"/>
    </location>
</feature>
<dbReference type="EMBL" id="FNBZ01000006">
    <property type="protein sequence ID" value="SDH05116.1"/>
    <property type="molecule type" value="Genomic_DNA"/>
</dbReference>
<comment type="catalytic activity">
    <reaction evidence="10">
        <text>(sulfur carrier)-H + L-cysteine = (sulfur carrier)-SH + L-alanine</text>
        <dbReference type="Rhea" id="RHEA:43892"/>
        <dbReference type="Rhea" id="RHEA-COMP:14737"/>
        <dbReference type="Rhea" id="RHEA-COMP:14739"/>
        <dbReference type="ChEBI" id="CHEBI:29917"/>
        <dbReference type="ChEBI" id="CHEBI:35235"/>
        <dbReference type="ChEBI" id="CHEBI:57972"/>
        <dbReference type="ChEBI" id="CHEBI:64428"/>
        <dbReference type="EC" id="2.8.1.7"/>
    </reaction>
</comment>
<dbReference type="Gene3D" id="3.90.1150.10">
    <property type="entry name" value="Aspartate Aminotransferase, domain 1"/>
    <property type="match status" value="1"/>
</dbReference>
<evidence type="ECO:0000256" key="8">
    <source>
        <dbReference type="ARBA" id="ARBA00023004"/>
    </source>
</evidence>
<name>A0ABY0P4E9_9HYPH</name>
<organism evidence="12 13">
    <name type="scientific">Bosea robiniae</name>
    <dbReference type="NCBI Taxonomy" id="1036780"/>
    <lineage>
        <taxon>Bacteria</taxon>
        <taxon>Pseudomonadati</taxon>
        <taxon>Pseudomonadota</taxon>
        <taxon>Alphaproteobacteria</taxon>
        <taxon>Hyphomicrobiales</taxon>
        <taxon>Boseaceae</taxon>
        <taxon>Bosea</taxon>
    </lineage>
</organism>
<evidence type="ECO:0000256" key="10">
    <source>
        <dbReference type="ARBA" id="ARBA00050776"/>
    </source>
</evidence>
<keyword evidence="13" id="KW-1185">Reference proteome</keyword>